<sequence length="60" mass="6783">QNYRPFPALILVRRKDGCRDFHAPGGSLCGPCCSWRWREDWPDSPVILAAGQEAQVVRAE</sequence>
<feature type="non-terminal residue" evidence="1">
    <location>
        <position position="1"/>
    </location>
</feature>
<evidence type="ECO:0000313" key="1">
    <source>
        <dbReference type="EMBL" id="MEQ2201895.1"/>
    </source>
</evidence>
<dbReference type="EMBL" id="JAHRIN010029507">
    <property type="protein sequence ID" value="MEQ2201895.1"/>
    <property type="molecule type" value="Genomic_DNA"/>
</dbReference>
<evidence type="ECO:0000313" key="2">
    <source>
        <dbReference type="Proteomes" id="UP001434883"/>
    </source>
</evidence>
<gene>
    <name evidence="1" type="ORF">XENOCAPTIV_020062</name>
</gene>
<keyword evidence="2" id="KW-1185">Reference proteome</keyword>
<protein>
    <submittedName>
        <fullName evidence="1">Uncharacterized protein</fullName>
    </submittedName>
</protein>
<organism evidence="1 2">
    <name type="scientific">Xenoophorus captivus</name>
    <dbReference type="NCBI Taxonomy" id="1517983"/>
    <lineage>
        <taxon>Eukaryota</taxon>
        <taxon>Metazoa</taxon>
        <taxon>Chordata</taxon>
        <taxon>Craniata</taxon>
        <taxon>Vertebrata</taxon>
        <taxon>Euteleostomi</taxon>
        <taxon>Actinopterygii</taxon>
        <taxon>Neopterygii</taxon>
        <taxon>Teleostei</taxon>
        <taxon>Neoteleostei</taxon>
        <taxon>Acanthomorphata</taxon>
        <taxon>Ovalentaria</taxon>
        <taxon>Atherinomorphae</taxon>
        <taxon>Cyprinodontiformes</taxon>
        <taxon>Goodeidae</taxon>
        <taxon>Xenoophorus</taxon>
    </lineage>
</organism>
<reference evidence="1 2" key="1">
    <citation type="submission" date="2021-06" db="EMBL/GenBank/DDBJ databases">
        <authorList>
            <person name="Palmer J.M."/>
        </authorList>
    </citation>
    <scope>NUCLEOTIDE SEQUENCE [LARGE SCALE GENOMIC DNA]</scope>
    <source>
        <strain evidence="1 2">XC_2019</strain>
        <tissue evidence="1">Muscle</tissue>
    </source>
</reference>
<proteinExistence type="predicted"/>
<dbReference type="Proteomes" id="UP001434883">
    <property type="component" value="Unassembled WGS sequence"/>
</dbReference>
<comment type="caution">
    <text evidence="1">The sequence shown here is derived from an EMBL/GenBank/DDBJ whole genome shotgun (WGS) entry which is preliminary data.</text>
</comment>
<name>A0ABV0R1C8_9TELE</name>
<accession>A0ABV0R1C8</accession>